<sequence>MKGQSRGDILWKTTALRRCAVFEVDVETFSAAVTDIKNASMDKADLVNRLSQENMSLTNLMSGAWVSAQARSFNVLELTLRALSKGLEGMADTYASAEEYLKGDLIPARDTLLSSVSAQAAVKQRLMFEAGNNVDGYCQYASDSVKDAQSGVSIAIDALAGLDNSSAIAAELNALSGVLPGRVQTLQSVSDAYRTYTQSIETFESTYGAALAPENFLTEQMVSQIEAEMEAAREEVLGSVPFQVSGMYGNITTILSGIAGAAGEVDKQDIAFLKTAFACLANTGFDKGAPLLERASDAWLGFRLSNSIHIIPSSWSEFGSMVKSDFIAGATDWIKPGKRAEAAGDAKDFLKAAGEQAKGVIGHQKLGKGFDGSFKAMSSLADDAAGAVKGLGYLGNAIQVVDTLGQAGAAYNSTVGDTSDKIGAAAVEVTEGLVEFGAGVGVGAMVGAIGGPIGIAAGAFVGWGVGELIKMGEEHLEKTGFKKDLANKISDGIDAIGNFFGL</sequence>
<proteinExistence type="predicted"/>
<accession>B6G9A8</accession>
<dbReference type="AlphaFoldDB" id="B6G9A8"/>
<reference evidence="1 2" key="2">
    <citation type="submission" date="2008-10" db="EMBL/GenBank/DDBJ databases">
        <authorList>
            <person name="Fulton L."/>
            <person name="Clifton S."/>
            <person name="Fulton B."/>
            <person name="Xu J."/>
            <person name="Minx P."/>
            <person name="Pepin K.H."/>
            <person name="Johnson M."/>
            <person name="Thiruvilangam P."/>
            <person name="Bhonagiri V."/>
            <person name="Nash W.E."/>
            <person name="Mardis E.R."/>
            <person name="Wilson R.K."/>
        </authorList>
    </citation>
    <scope>NUCLEOTIDE SEQUENCE [LARGE SCALE GENOMIC DNA]</scope>
    <source>
        <strain evidence="1 2">DSM 13279</strain>
    </source>
</reference>
<dbReference type="HOGENOM" id="CLU_542603_0_0_11"/>
<dbReference type="Proteomes" id="UP000003560">
    <property type="component" value="Unassembled WGS sequence"/>
</dbReference>
<reference evidence="1 2" key="1">
    <citation type="submission" date="2008-10" db="EMBL/GenBank/DDBJ databases">
        <title>Draft genome sequence of Collinsella stercoris (DSM 13279).</title>
        <authorList>
            <person name="Sudarsanam P."/>
            <person name="Ley R."/>
            <person name="Guruge J."/>
            <person name="Turnbaugh P.J."/>
            <person name="Mahowald M."/>
            <person name="Liep D."/>
            <person name="Gordon J."/>
        </authorList>
    </citation>
    <scope>NUCLEOTIDE SEQUENCE [LARGE SCALE GENOMIC DNA]</scope>
    <source>
        <strain evidence="1 2">DSM 13279</strain>
    </source>
</reference>
<dbReference type="EMBL" id="ABXJ01000035">
    <property type="protein sequence ID" value="EEA91132.1"/>
    <property type="molecule type" value="Genomic_DNA"/>
</dbReference>
<keyword evidence="2" id="KW-1185">Reference proteome</keyword>
<name>B6G9A8_9ACTN</name>
<dbReference type="STRING" id="445975.COLSTE_00649"/>
<organism evidence="1 2">
    <name type="scientific">Collinsella stercoris DSM 13279</name>
    <dbReference type="NCBI Taxonomy" id="445975"/>
    <lineage>
        <taxon>Bacteria</taxon>
        <taxon>Bacillati</taxon>
        <taxon>Actinomycetota</taxon>
        <taxon>Coriobacteriia</taxon>
        <taxon>Coriobacteriales</taxon>
        <taxon>Coriobacteriaceae</taxon>
        <taxon>Collinsella</taxon>
    </lineage>
</organism>
<gene>
    <name evidence="1" type="ORF">COLSTE_00649</name>
</gene>
<evidence type="ECO:0000313" key="2">
    <source>
        <dbReference type="Proteomes" id="UP000003560"/>
    </source>
</evidence>
<comment type="caution">
    <text evidence="1">The sequence shown here is derived from an EMBL/GenBank/DDBJ whole genome shotgun (WGS) entry which is preliminary data.</text>
</comment>
<protein>
    <recommendedName>
        <fullName evidence="3">LXG domain-containing protein</fullName>
    </recommendedName>
</protein>
<dbReference type="eggNOG" id="ENOG50330FU">
    <property type="taxonomic scope" value="Bacteria"/>
</dbReference>
<evidence type="ECO:0000313" key="1">
    <source>
        <dbReference type="EMBL" id="EEA91132.1"/>
    </source>
</evidence>
<evidence type="ECO:0008006" key="3">
    <source>
        <dbReference type="Google" id="ProtNLM"/>
    </source>
</evidence>